<keyword evidence="2" id="KW-1185">Reference proteome</keyword>
<dbReference type="EMBL" id="CM000133">
    <property type="protein sequence ID" value="EEC82778.1"/>
    <property type="molecule type" value="Genomic_DNA"/>
</dbReference>
<name>B8BA34_ORYSI</name>
<evidence type="ECO:0000313" key="2">
    <source>
        <dbReference type="Proteomes" id="UP000007015"/>
    </source>
</evidence>
<dbReference type="HOGENOM" id="CLU_2473030_0_0_1"/>
<evidence type="ECO:0000313" key="1">
    <source>
        <dbReference type="EMBL" id="EEC82778.1"/>
    </source>
</evidence>
<reference evidence="1 2" key="1">
    <citation type="journal article" date="2005" name="PLoS Biol.">
        <title>The genomes of Oryza sativa: a history of duplications.</title>
        <authorList>
            <person name="Yu J."/>
            <person name="Wang J."/>
            <person name="Lin W."/>
            <person name="Li S."/>
            <person name="Li H."/>
            <person name="Zhou J."/>
            <person name="Ni P."/>
            <person name="Dong W."/>
            <person name="Hu S."/>
            <person name="Zeng C."/>
            <person name="Zhang J."/>
            <person name="Zhang Y."/>
            <person name="Li R."/>
            <person name="Xu Z."/>
            <person name="Li S."/>
            <person name="Li X."/>
            <person name="Zheng H."/>
            <person name="Cong L."/>
            <person name="Lin L."/>
            <person name="Yin J."/>
            <person name="Geng J."/>
            <person name="Li G."/>
            <person name="Shi J."/>
            <person name="Liu J."/>
            <person name="Lv H."/>
            <person name="Li J."/>
            <person name="Wang J."/>
            <person name="Deng Y."/>
            <person name="Ran L."/>
            <person name="Shi X."/>
            <person name="Wang X."/>
            <person name="Wu Q."/>
            <person name="Li C."/>
            <person name="Ren X."/>
            <person name="Wang J."/>
            <person name="Wang X."/>
            <person name="Li D."/>
            <person name="Liu D."/>
            <person name="Zhang X."/>
            <person name="Ji Z."/>
            <person name="Zhao W."/>
            <person name="Sun Y."/>
            <person name="Zhang Z."/>
            <person name="Bao J."/>
            <person name="Han Y."/>
            <person name="Dong L."/>
            <person name="Ji J."/>
            <person name="Chen P."/>
            <person name="Wu S."/>
            <person name="Liu J."/>
            <person name="Xiao Y."/>
            <person name="Bu D."/>
            <person name="Tan J."/>
            <person name="Yang L."/>
            <person name="Ye C."/>
            <person name="Zhang J."/>
            <person name="Xu J."/>
            <person name="Zhou Y."/>
            <person name="Yu Y."/>
            <person name="Zhang B."/>
            <person name="Zhuang S."/>
            <person name="Wei H."/>
            <person name="Liu B."/>
            <person name="Lei M."/>
            <person name="Yu H."/>
            <person name="Li Y."/>
            <person name="Xu H."/>
            <person name="Wei S."/>
            <person name="He X."/>
            <person name="Fang L."/>
            <person name="Zhang Z."/>
            <person name="Zhang Y."/>
            <person name="Huang X."/>
            <person name="Su Z."/>
            <person name="Tong W."/>
            <person name="Li J."/>
            <person name="Tong Z."/>
            <person name="Li S."/>
            <person name="Ye J."/>
            <person name="Wang L."/>
            <person name="Fang L."/>
            <person name="Lei T."/>
            <person name="Chen C."/>
            <person name="Chen H."/>
            <person name="Xu Z."/>
            <person name="Li H."/>
            <person name="Huang H."/>
            <person name="Zhang F."/>
            <person name="Xu H."/>
            <person name="Li N."/>
            <person name="Zhao C."/>
            <person name="Li S."/>
            <person name="Dong L."/>
            <person name="Huang Y."/>
            <person name="Li L."/>
            <person name="Xi Y."/>
            <person name="Qi Q."/>
            <person name="Li W."/>
            <person name="Zhang B."/>
            <person name="Hu W."/>
            <person name="Zhang Y."/>
            <person name="Tian X."/>
            <person name="Jiao Y."/>
            <person name="Liang X."/>
            <person name="Jin J."/>
            <person name="Gao L."/>
            <person name="Zheng W."/>
            <person name="Hao B."/>
            <person name="Liu S."/>
            <person name="Wang W."/>
            <person name="Yuan L."/>
            <person name="Cao M."/>
            <person name="McDermott J."/>
            <person name="Samudrala R."/>
            <person name="Wang J."/>
            <person name="Wong G.K."/>
            <person name="Yang H."/>
        </authorList>
    </citation>
    <scope>NUCLEOTIDE SEQUENCE [LARGE SCALE GENOMIC DNA]</scope>
    <source>
        <strain evidence="2">cv. 93-11</strain>
    </source>
</reference>
<dbReference type="Gramene" id="BGIOSGA027789-TA">
    <property type="protein sequence ID" value="BGIOSGA027789-PA"/>
    <property type="gene ID" value="BGIOSGA027789"/>
</dbReference>
<sequence length="88" mass="9203">MRLRPPAVILLGPPVIPPSPLARSGEQSSYVSSSSTGVAAGMTRKGKIWPPLQSSSWLGGTRSGLSEVGGNQIRVLLLLLHRVATSKS</sequence>
<organism evidence="1 2">
    <name type="scientific">Oryza sativa subsp. indica</name>
    <name type="common">Rice</name>
    <dbReference type="NCBI Taxonomy" id="39946"/>
    <lineage>
        <taxon>Eukaryota</taxon>
        <taxon>Viridiplantae</taxon>
        <taxon>Streptophyta</taxon>
        <taxon>Embryophyta</taxon>
        <taxon>Tracheophyta</taxon>
        <taxon>Spermatophyta</taxon>
        <taxon>Magnoliopsida</taxon>
        <taxon>Liliopsida</taxon>
        <taxon>Poales</taxon>
        <taxon>Poaceae</taxon>
        <taxon>BOP clade</taxon>
        <taxon>Oryzoideae</taxon>
        <taxon>Oryzeae</taxon>
        <taxon>Oryzinae</taxon>
        <taxon>Oryza</taxon>
        <taxon>Oryza sativa</taxon>
    </lineage>
</organism>
<dbReference type="AlphaFoldDB" id="B8BA34"/>
<dbReference type="Proteomes" id="UP000007015">
    <property type="component" value="Chromosome 8"/>
</dbReference>
<gene>
    <name evidence="1" type="ORF">OsI_27519</name>
</gene>
<dbReference type="OMA" id="KIWPPLQ"/>
<proteinExistence type="predicted"/>
<protein>
    <submittedName>
        <fullName evidence="1">Uncharacterized protein</fullName>
    </submittedName>
</protein>
<accession>B8BA34</accession>